<feature type="domain" description="Flagellar hook protein FlgE/F/G-like D1" evidence="5">
    <location>
        <begin position="92"/>
        <end position="155"/>
    </location>
</feature>
<dbReference type="InterPro" id="IPR037925">
    <property type="entry name" value="FlgE/F/G-like"/>
</dbReference>
<evidence type="ECO:0000259" key="5">
    <source>
        <dbReference type="Pfam" id="PF22692"/>
    </source>
</evidence>
<proteinExistence type="inferred from homology"/>
<dbReference type="InterPro" id="IPR053967">
    <property type="entry name" value="LlgE_F_G-like_D1"/>
</dbReference>
<protein>
    <submittedName>
        <fullName evidence="6">Flagellar basal body rod protein</fullName>
    </submittedName>
</protein>
<dbReference type="PANTHER" id="PTHR30435">
    <property type="entry name" value="FLAGELLAR PROTEIN"/>
    <property type="match status" value="1"/>
</dbReference>
<accession>A0A0C7NP81</accession>
<dbReference type="InterPro" id="IPR020013">
    <property type="entry name" value="Flagellar_FlgE/F/G"/>
</dbReference>
<dbReference type="RefSeq" id="WP_045087285.1">
    <property type="nucleotide sequence ID" value="NZ_LN824141.1"/>
</dbReference>
<keyword evidence="6" id="KW-0282">Flagellum</keyword>
<dbReference type="PROSITE" id="PS00588">
    <property type="entry name" value="FLAGELLA_BB_ROD"/>
    <property type="match status" value="1"/>
</dbReference>
<keyword evidence="6" id="KW-0966">Cell projection</keyword>
<dbReference type="AlphaFoldDB" id="A0A0C7NP81"/>
<evidence type="ECO:0000259" key="4">
    <source>
        <dbReference type="Pfam" id="PF06429"/>
    </source>
</evidence>
<sequence>MRGIYAATAGMLNSFAELDSIANNLANADTIGYKKDYNIFKSYYEKEIRAYQNEDTQGKTIGNIYSSVILDEVIPNFEQGPLSETNNSLDFAINGQGFFKIQRNDNFYYTRDGEFTINNQGFLVNKNGDFVLDAQNNPILVDTDDFFVLNDGSISGTNIRLNIVNLDNITKYGNNYFTGEEIALTQEDYEVKQGYLEGSNINVLNEMIKMIEANRKFDILQQAISSTDSLNAKLIEISSF</sequence>
<dbReference type="STRING" id="1006576.DTL3_0379"/>
<dbReference type="KEGG" id="dtn:DTL3_0379"/>
<dbReference type="InterPro" id="IPR010930">
    <property type="entry name" value="Flg_bb/hook_C_dom"/>
</dbReference>
<comment type="similarity">
    <text evidence="1 2">Belongs to the flagella basal body rod proteins family.</text>
</comment>
<dbReference type="EMBL" id="LN824141">
    <property type="protein sequence ID" value="CEP77707.1"/>
    <property type="molecule type" value="Genomic_DNA"/>
</dbReference>
<keyword evidence="7" id="KW-1185">Reference proteome</keyword>
<dbReference type="OrthoDB" id="9804559at2"/>
<dbReference type="Pfam" id="PF00460">
    <property type="entry name" value="Flg_bb_rod"/>
    <property type="match status" value="1"/>
</dbReference>
<feature type="domain" description="Flagellar basal-body/hook protein C-terminal" evidence="4">
    <location>
        <begin position="192"/>
        <end position="236"/>
    </location>
</feature>
<comment type="subcellular location">
    <subcellularLocation>
        <location evidence="2">Bacterial flagellum basal body</location>
    </subcellularLocation>
</comment>
<keyword evidence="6" id="KW-0969">Cilium</keyword>
<reference evidence="7" key="1">
    <citation type="submission" date="2014-11" db="EMBL/GenBank/DDBJ databases">
        <authorList>
            <person name="Wibberg D."/>
        </authorList>
    </citation>
    <scope>NUCLEOTIDE SEQUENCE [LARGE SCALE GENOMIC DNA]</scope>
    <source>
        <strain evidence="7">L3</strain>
    </source>
</reference>
<organism evidence="6 7">
    <name type="scientific">Defluviitoga tunisiensis</name>
    <dbReference type="NCBI Taxonomy" id="1006576"/>
    <lineage>
        <taxon>Bacteria</taxon>
        <taxon>Thermotogati</taxon>
        <taxon>Thermotogota</taxon>
        <taxon>Thermotogae</taxon>
        <taxon>Petrotogales</taxon>
        <taxon>Petrotogaceae</taxon>
        <taxon>Defluviitoga</taxon>
    </lineage>
</organism>
<evidence type="ECO:0000256" key="1">
    <source>
        <dbReference type="ARBA" id="ARBA00009677"/>
    </source>
</evidence>
<dbReference type="Proteomes" id="UP000032809">
    <property type="component" value="Chromosome I"/>
</dbReference>
<dbReference type="NCBIfam" id="TIGR03506">
    <property type="entry name" value="FlgEFG_subfam"/>
    <property type="match status" value="1"/>
</dbReference>
<dbReference type="SUPFAM" id="SSF117143">
    <property type="entry name" value="Flagellar hook protein flgE"/>
    <property type="match status" value="1"/>
</dbReference>
<evidence type="ECO:0000313" key="6">
    <source>
        <dbReference type="EMBL" id="CEP77707.1"/>
    </source>
</evidence>
<dbReference type="InterPro" id="IPR019776">
    <property type="entry name" value="Flagellar_basal_body_rod_CS"/>
</dbReference>
<evidence type="ECO:0000256" key="2">
    <source>
        <dbReference type="RuleBase" id="RU362116"/>
    </source>
</evidence>
<evidence type="ECO:0000313" key="7">
    <source>
        <dbReference type="Proteomes" id="UP000032809"/>
    </source>
</evidence>
<keyword evidence="2" id="KW-0975">Bacterial flagellum</keyword>
<gene>
    <name evidence="6" type="ORF">DTL3_0379</name>
</gene>
<dbReference type="GO" id="GO:0071978">
    <property type="term" value="P:bacterial-type flagellum-dependent swarming motility"/>
    <property type="evidence" value="ECO:0007669"/>
    <property type="project" value="TreeGrafter"/>
</dbReference>
<dbReference type="Pfam" id="PF22692">
    <property type="entry name" value="LlgE_F_G_D1"/>
    <property type="match status" value="1"/>
</dbReference>
<dbReference type="PANTHER" id="PTHR30435:SF19">
    <property type="entry name" value="FLAGELLAR BASAL-BODY ROD PROTEIN FLGG"/>
    <property type="match status" value="1"/>
</dbReference>
<dbReference type="GO" id="GO:0009425">
    <property type="term" value="C:bacterial-type flagellum basal body"/>
    <property type="evidence" value="ECO:0007669"/>
    <property type="project" value="UniProtKB-SubCell"/>
</dbReference>
<dbReference type="InterPro" id="IPR001444">
    <property type="entry name" value="Flag_bb_rod_N"/>
</dbReference>
<dbReference type="HOGENOM" id="CLU_013687_0_0_0"/>
<feature type="domain" description="Flagellar basal body rod protein N-terminal" evidence="3">
    <location>
        <begin position="4"/>
        <end position="34"/>
    </location>
</feature>
<dbReference type="Pfam" id="PF06429">
    <property type="entry name" value="Flg_bbr_C"/>
    <property type="match status" value="1"/>
</dbReference>
<evidence type="ECO:0000259" key="3">
    <source>
        <dbReference type="Pfam" id="PF00460"/>
    </source>
</evidence>
<name>A0A0C7NP81_DEFTU</name>